<evidence type="ECO:0000313" key="2">
    <source>
        <dbReference type="EMBL" id="QTX12202.1"/>
    </source>
</evidence>
<name>A0A8B0STF2_9GAMM</name>
<protein>
    <submittedName>
        <fullName evidence="2">Uncharacterized protein</fullName>
    </submittedName>
</protein>
<reference evidence="2" key="2">
    <citation type="submission" date="2021-04" db="EMBL/GenBank/DDBJ databases">
        <title>Complete Genome and methylome analysis of Thiothrix fructosivorans ATCC 49748.</title>
        <authorList>
            <person name="Fomenkov A."/>
            <person name="Sun L."/>
            <person name="Vincze T."/>
            <person name="Grabovich M.Y."/>
            <person name="Roberts R.J."/>
        </authorList>
    </citation>
    <scope>NUCLEOTIDE SEQUENCE</scope>
    <source>
        <strain evidence="2">ATCC 49748</strain>
    </source>
</reference>
<organism evidence="2">
    <name type="scientific">Thiothrix fructosivorans</name>
    <dbReference type="NCBI Taxonomy" id="111770"/>
    <lineage>
        <taxon>Bacteria</taxon>
        <taxon>Pseudomonadati</taxon>
        <taxon>Pseudomonadota</taxon>
        <taxon>Gammaproteobacteria</taxon>
        <taxon>Thiotrichales</taxon>
        <taxon>Thiotrichaceae</taxon>
        <taxon>Thiothrix</taxon>
    </lineage>
</organism>
<gene>
    <name evidence="2" type="ORF">J1836_007715</name>
    <name evidence="1" type="ORF">J1836_05110</name>
</gene>
<evidence type="ECO:0000313" key="3">
    <source>
        <dbReference type="Proteomes" id="UP000664466"/>
    </source>
</evidence>
<evidence type="ECO:0000313" key="1">
    <source>
        <dbReference type="EMBL" id="MBO0612312.1"/>
    </source>
</evidence>
<proteinExistence type="predicted"/>
<dbReference type="SUPFAM" id="SSF53098">
    <property type="entry name" value="Ribonuclease H-like"/>
    <property type="match status" value="1"/>
</dbReference>
<accession>A0A8B0STF2</accession>
<dbReference type="EMBL" id="CP072748">
    <property type="protein sequence ID" value="QTX12202.1"/>
    <property type="molecule type" value="Genomic_DNA"/>
</dbReference>
<dbReference type="InterPro" id="IPR012337">
    <property type="entry name" value="RNaseH-like_sf"/>
</dbReference>
<sequence length="72" mass="8188">MISKKTLPDKVDSFASTQAAWRFYANESIRLATLQEPLTEAAQTAARQRCHTYALCVHDWSRLSYKHANSTT</sequence>
<dbReference type="Proteomes" id="UP000664466">
    <property type="component" value="Unassembled WGS sequence"/>
</dbReference>
<reference evidence="1 3" key="1">
    <citation type="submission" date="2021-03" db="EMBL/GenBank/DDBJ databases">
        <title>Draft genome and methylome analysis of Thiotrix fructosivoruns ATCC 49748.</title>
        <authorList>
            <person name="Fomenkov A."/>
            <person name="Grabovich M.Y."/>
            <person name="Roberts R.J."/>
        </authorList>
    </citation>
    <scope>NUCLEOTIDE SEQUENCE [LARGE SCALE GENOMIC DNA]</scope>
    <source>
        <strain evidence="1 3">ATCC 49748</strain>
    </source>
</reference>
<dbReference type="EMBL" id="JAFMPM010000006">
    <property type="protein sequence ID" value="MBO0612312.1"/>
    <property type="molecule type" value="Genomic_DNA"/>
</dbReference>
<dbReference type="RefSeq" id="WP_207250005.1">
    <property type="nucleotide sequence ID" value="NZ_JAFMPM010000006.1"/>
</dbReference>
<dbReference type="AlphaFoldDB" id="A0A8B0STF2"/>
<keyword evidence="3" id="KW-1185">Reference proteome</keyword>